<dbReference type="GeneID" id="94353264"/>
<dbReference type="RefSeq" id="XP_067815617.1">
    <property type="nucleotide sequence ID" value="XM_067967593.1"/>
</dbReference>
<dbReference type="AlphaFoldDB" id="A0A976IBL9"/>
<evidence type="ECO:0000313" key="2">
    <source>
        <dbReference type="EMBL" id="TDH66118.1"/>
    </source>
</evidence>
<evidence type="ECO:0000256" key="1">
    <source>
        <dbReference type="SAM" id="MobiDB-lite"/>
    </source>
</evidence>
<sequence length="82" mass="9532">MCSADETHQLRQGLITEDDMKQPEDTMVRIPVVCRPGETVAQYTEAYKRWLKSRKISLASLQDNPIKERSLWFQSSILPRPL</sequence>
<dbReference type="Proteomes" id="UP000294530">
    <property type="component" value="Unassembled WGS sequence"/>
</dbReference>
<evidence type="ECO:0000313" key="3">
    <source>
        <dbReference type="Proteomes" id="UP000294530"/>
    </source>
</evidence>
<comment type="caution">
    <text evidence="2">The sequence shown here is derived from an EMBL/GenBank/DDBJ whole genome shotgun (WGS) entry which is preliminary data.</text>
</comment>
<dbReference type="EMBL" id="SHOA02000203">
    <property type="protein sequence ID" value="TDH66118.1"/>
    <property type="molecule type" value="Genomic_DNA"/>
</dbReference>
<gene>
    <name evidence="2" type="ORF">CCR75_009554</name>
</gene>
<dbReference type="OrthoDB" id="127272at2759"/>
<keyword evidence="3" id="KW-1185">Reference proteome</keyword>
<feature type="region of interest" description="Disordered" evidence="1">
    <location>
        <begin position="1"/>
        <end position="21"/>
    </location>
</feature>
<name>A0A976IBL9_BRELC</name>
<protein>
    <submittedName>
        <fullName evidence="2">Uncharacterized protein</fullName>
    </submittedName>
</protein>
<proteinExistence type="predicted"/>
<organism evidence="2 3">
    <name type="scientific">Bremia lactucae</name>
    <name type="common">Lettuce downy mildew</name>
    <dbReference type="NCBI Taxonomy" id="4779"/>
    <lineage>
        <taxon>Eukaryota</taxon>
        <taxon>Sar</taxon>
        <taxon>Stramenopiles</taxon>
        <taxon>Oomycota</taxon>
        <taxon>Peronosporomycetes</taxon>
        <taxon>Peronosporales</taxon>
        <taxon>Peronosporaceae</taxon>
        <taxon>Bremia</taxon>
    </lineage>
</organism>
<accession>A0A976IBL9</accession>
<reference evidence="2 3" key="1">
    <citation type="journal article" date="2021" name="Genome Biol.">
        <title>AFLAP: assembly-free linkage analysis pipeline using k-mers from genome sequencing data.</title>
        <authorList>
            <person name="Fletcher K."/>
            <person name="Zhang L."/>
            <person name="Gil J."/>
            <person name="Han R."/>
            <person name="Cavanaugh K."/>
            <person name="Michelmore R."/>
        </authorList>
    </citation>
    <scope>NUCLEOTIDE SEQUENCE [LARGE SCALE GENOMIC DNA]</scope>
    <source>
        <strain evidence="2 3">SF5</strain>
    </source>
</reference>
<dbReference type="KEGG" id="blac:94353264"/>